<proteinExistence type="predicted"/>
<dbReference type="InterPro" id="IPR047708">
    <property type="entry name" value="CD1871A-like"/>
</dbReference>
<protein>
    <recommendedName>
        <fullName evidence="3">Thioredoxin</fullName>
    </recommendedName>
</protein>
<sequence length="48" mass="5063">MSNRRAAVIRTLLLVTAAAFIIFGVSRGEADTVLTKAINICLECIGIG</sequence>
<gene>
    <name evidence="1" type="ORF">PMF13cell1_02417</name>
</gene>
<dbReference type="GeneID" id="75056004"/>
<accession>A0A4P6LZZ9</accession>
<evidence type="ECO:0000313" key="1">
    <source>
        <dbReference type="EMBL" id="QBE96870.1"/>
    </source>
</evidence>
<evidence type="ECO:0008006" key="3">
    <source>
        <dbReference type="Google" id="ProtNLM"/>
    </source>
</evidence>
<evidence type="ECO:0000313" key="2">
    <source>
        <dbReference type="Proteomes" id="UP000289794"/>
    </source>
</evidence>
<dbReference type="EMBL" id="CP035945">
    <property type="protein sequence ID" value="QBE96870.1"/>
    <property type="molecule type" value="Genomic_DNA"/>
</dbReference>
<name>A0A4P6LZZ9_9FIRM</name>
<dbReference type="RefSeq" id="WP_018593796.1">
    <property type="nucleotide sequence ID" value="NZ_AP031416.1"/>
</dbReference>
<dbReference type="NCBIfam" id="NF040920">
    <property type="entry name" value="CD1871A_fam"/>
    <property type="match status" value="1"/>
</dbReference>
<reference evidence="1 2" key="1">
    <citation type="submission" date="2019-01" db="EMBL/GenBank/DDBJ databases">
        <title>PMF-metabolizing Aryl O-demethylase.</title>
        <authorList>
            <person name="Kim M."/>
        </authorList>
    </citation>
    <scope>NUCLEOTIDE SEQUENCE [LARGE SCALE GENOMIC DNA]</scope>
    <source>
        <strain evidence="1 2">PMF1</strain>
    </source>
</reference>
<dbReference type="Proteomes" id="UP000289794">
    <property type="component" value="Chromosome"/>
</dbReference>
<dbReference type="AlphaFoldDB" id="A0A4P6LZZ9"/>
<organism evidence="1 2">
    <name type="scientific">Blautia producta</name>
    <dbReference type="NCBI Taxonomy" id="33035"/>
    <lineage>
        <taxon>Bacteria</taxon>
        <taxon>Bacillati</taxon>
        <taxon>Bacillota</taxon>
        <taxon>Clostridia</taxon>
        <taxon>Lachnospirales</taxon>
        <taxon>Lachnospiraceae</taxon>
        <taxon>Blautia</taxon>
    </lineage>
</organism>
<dbReference type="KEGG" id="bpro:PMF13cell1_02417"/>